<comment type="caution">
    <text evidence="1">The sequence shown here is derived from an EMBL/GenBank/DDBJ whole genome shotgun (WGS) entry which is preliminary data.</text>
</comment>
<protein>
    <submittedName>
        <fullName evidence="1">Uncharacterized protein</fullName>
    </submittedName>
</protein>
<organism evidence="1 2">
    <name type="scientific">Eumeta variegata</name>
    <name type="common">Bagworm moth</name>
    <name type="synonym">Eumeta japonica</name>
    <dbReference type="NCBI Taxonomy" id="151549"/>
    <lineage>
        <taxon>Eukaryota</taxon>
        <taxon>Metazoa</taxon>
        <taxon>Ecdysozoa</taxon>
        <taxon>Arthropoda</taxon>
        <taxon>Hexapoda</taxon>
        <taxon>Insecta</taxon>
        <taxon>Pterygota</taxon>
        <taxon>Neoptera</taxon>
        <taxon>Endopterygota</taxon>
        <taxon>Lepidoptera</taxon>
        <taxon>Glossata</taxon>
        <taxon>Ditrysia</taxon>
        <taxon>Tineoidea</taxon>
        <taxon>Psychidae</taxon>
        <taxon>Oiketicinae</taxon>
        <taxon>Eumeta</taxon>
    </lineage>
</organism>
<evidence type="ECO:0000313" key="2">
    <source>
        <dbReference type="Proteomes" id="UP000299102"/>
    </source>
</evidence>
<dbReference type="EMBL" id="BGZK01000401">
    <property type="protein sequence ID" value="GBP41521.1"/>
    <property type="molecule type" value="Genomic_DNA"/>
</dbReference>
<name>A0A4C1VS72_EUMVA</name>
<dbReference type="Proteomes" id="UP000299102">
    <property type="component" value="Unassembled WGS sequence"/>
</dbReference>
<gene>
    <name evidence="1" type="ORF">EVAR_20326_1</name>
</gene>
<accession>A0A4C1VS72</accession>
<proteinExistence type="predicted"/>
<keyword evidence="2" id="KW-1185">Reference proteome</keyword>
<evidence type="ECO:0000313" key="1">
    <source>
        <dbReference type="EMBL" id="GBP41521.1"/>
    </source>
</evidence>
<dbReference type="AlphaFoldDB" id="A0A4C1VS72"/>
<sequence>MRRGAGRSRTVKIVERAVQRPIRMGLESGLPRLVRYHTLTQYRREVTAPVDVFHPISESFDGQPPFFYPTPQSRHTPSIVPLTLHQISNLYARSQQRTGGSSGVASVMHGVLCGESQHTNHHNKQDVPPRSSDEDKAIEIPGLKRARILRPLAVTPRSIRF</sequence>
<reference evidence="1 2" key="1">
    <citation type="journal article" date="2019" name="Commun. Biol.">
        <title>The bagworm genome reveals a unique fibroin gene that provides high tensile strength.</title>
        <authorList>
            <person name="Kono N."/>
            <person name="Nakamura H."/>
            <person name="Ohtoshi R."/>
            <person name="Tomita M."/>
            <person name="Numata K."/>
            <person name="Arakawa K."/>
        </authorList>
    </citation>
    <scope>NUCLEOTIDE SEQUENCE [LARGE SCALE GENOMIC DNA]</scope>
</reference>